<reference evidence="16" key="1">
    <citation type="submission" date="2021-12" db="EMBL/GenBank/DDBJ databases">
        <authorList>
            <person name="King R."/>
        </authorList>
    </citation>
    <scope>NUCLEOTIDE SEQUENCE</scope>
</reference>
<sequence length="971" mass="110257">MTEPATQRKAIIILVTILILILNTVQNSEPDKRISAFINGDFIIGALFPLHHQPSSKKRLIASLGIRCGEIRELYGIQRVEVTLQTLDKINQNPNLLPNLTLGVEIRDECWYAPVALQQSIELIRDAITPLSTVDICQTQSSKDRGPLIGVVGPGSSSVALQVQNLLQLFHLPQVGYSTTSRDLSDKSRFNYFLRVVPSDYYQAQVMLDIVRYFGWTYVSAVNTDENYGQSGIQAFRELAEEADVCIAREDSVLSNAADEIFDKVILNLKQDSNALVVVCFCEGLTVRGLLKATRRLNMTNHFLFIGSDGWADRGDVTRGYEEEAWGGISIRIHSPHVKSFDDYYWSLDPDTNKRNPWFREFWETRFTCKLTEQRNSLATAPNSTRNFTEEEMDFRQECSRDQSLSDKYRQDSKLSFVIKAIYSLAHALHDMQQDICGQGQVGMCDKLLPFNGSLFKNYLMNVSFEYEEEIIEFDENGDPPGRYDIMNFQRLEDGSFDYVQVGSWNNRSLLWNNSQKVQFGRRQQGVNRRPRSVCSEECPKGHYKNVQQGGKDKRCCWVCVPCPAGEILVKEGEKCHPCPLGFVPDEFRIVCRLLPIEYVQWFDKQAIIAMIFASMGFLSTSFAFAVFMKYNNTPVVKSSTKELCYIILVGMTVSHASIFAIIAKPSNLSCALTRFLPGLSFAMIYAALLTKTNRIARILAGSKKRFPTRKPLFMSATAQVFITLLLITVEVFISGFMLHYQYPDISHVYYFDRTLLVCNTTLENIVTPLAFDFFLIILCTLYAVKTRNVPENFNEAKFIGFAMYTTCVIWIAFIPIYFGSDSKVITMCMCVTLSAMVTWVFMFLPKLYIIILQPERNNRALFTTSKSIRCHIGSRVASALSEKSSTNSWKDSSTSAREVKEPQMRSLSCQTGSELLQVILNPMALIETRTPVSINNSLVPRITEHNCCESDNCQMKRITIELPFDPSYGN</sequence>
<feature type="chain" id="PRO_5040409825" description="G-protein coupled receptors family 3 profile domain-containing protein" evidence="14">
    <location>
        <begin position="28"/>
        <end position="971"/>
    </location>
</feature>
<dbReference type="CDD" id="cd06374">
    <property type="entry name" value="PBP1_mGluR_groupI"/>
    <property type="match status" value="1"/>
</dbReference>
<evidence type="ECO:0000256" key="2">
    <source>
        <dbReference type="ARBA" id="ARBA00007242"/>
    </source>
</evidence>
<dbReference type="OrthoDB" id="425344at2759"/>
<dbReference type="AlphaFoldDB" id="A0A9P0B1A6"/>
<dbReference type="GO" id="GO:0005886">
    <property type="term" value="C:plasma membrane"/>
    <property type="evidence" value="ECO:0007669"/>
    <property type="project" value="UniProtKB-SubCell"/>
</dbReference>
<keyword evidence="7" id="KW-0297">G-protein coupled receptor</keyword>
<dbReference type="GO" id="GO:0007216">
    <property type="term" value="P:G protein-coupled glutamate receptor signaling pathway"/>
    <property type="evidence" value="ECO:0007669"/>
    <property type="project" value="UniProtKB-ARBA"/>
</dbReference>
<dbReference type="InterPro" id="IPR000162">
    <property type="entry name" value="GPCR_3_mtglu_rcpt"/>
</dbReference>
<feature type="transmembrane region" description="Helical" evidence="13">
    <location>
        <begin position="644"/>
        <end position="664"/>
    </location>
</feature>
<protein>
    <recommendedName>
        <fullName evidence="15">G-protein coupled receptors family 3 profile domain-containing protein</fullName>
    </recommendedName>
</protein>
<keyword evidence="11" id="KW-0325">Glycoprotein</keyword>
<evidence type="ECO:0000256" key="10">
    <source>
        <dbReference type="ARBA" id="ARBA00023170"/>
    </source>
</evidence>
<dbReference type="CDD" id="cd15285">
    <property type="entry name" value="7tmC_mGluR_group1"/>
    <property type="match status" value="1"/>
</dbReference>
<dbReference type="InterPro" id="IPR017978">
    <property type="entry name" value="GPCR_3_C"/>
</dbReference>
<dbReference type="FunFam" id="3.40.50.2300:FF:000219">
    <property type="entry name" value="Glutamate metabotropic receptor 5"/>
    <property type="match status" value="1"/>
</dbReference>
<feature type="transmembrane region" description="Helical" evidence="13">
    <location>
        <begin position="766"/>
        <end position="785"/>
    </location>
</feature>
<proteinExistence type="inferred from homology"/>
<keyword evidence="3" id="KW-1003">Cell membrane</keyword>
<evidence type="ECO:0000256" key="12">
    <source>
        <dbReference type="ARBA" id="ARBA00023224"/>
    </source>
</evidence>
<dbReference type="Pfam" id="PF00003">
    <property type="entry name" value="7tm_3"/>
    <property type="match status" value="1"/>
</dbReference>
<keyword evidence="8 13" id="KW-0472">Membrane</keyword>
<evidence type="ECO:0000256" key="6">
    <source>
        <dbReference type="ARBA" id="ARBA00022989"/>
    </source>
</evidence>
<feature type="transmembrane region" description="Helical" evidence="13">
    <location>
        <begin position="825"/>
        <end position="845"/>
    </location>
</feature>
<feature type="transmembrane region" description="Helical" evidence="13">
    <location>
        <begin position="713"/>
        <end position="739"/>
    </location>
</feature>
<dbReference type="Pfam" id="PF07562">
    <property type="entry name" value="NCD3G"/>
    <property type="match status" value="1"/>
</dbReference>
<name>A0A9P0B1A6_BRAAE</name>
<comment type="subcellular location">
    <subcellularLocation>
        <location evidence="1">Cell membrane</location>
        <topology evidence="1">Multi-pass membrane protein</topology>
    </subcellularLocation>
</comment>
<evidence type="ECO:0000256" key="11">
    <source>
        <dbReference type="ARBA" id="ARBA00023180"/>
    </source>
</evidence>
<feature type="domain" description="G-protein coupled receptors family 3 profile" evidence="15">
    <location>
        <begin position="606"/>
        <end position="867"/>
    </location>
</feature>
<evidence type="ECO:0000256" key="9">
    <source>
        <dbReference type="ARBA" id="ARBA00023157"/>
    </source>
</evidence>
<dbReference type="InterPro" id="IPR001828">
    <property type="entry name" value="ANF_lig-bd_rcpt"/>
</dbReference>
<gene>
    <name evidence="16" type="ORF">MELIAE_LOCUS5096</name>
</gene>
<evidence type="ECO:0000313" key="17">
    <source>
        <dbReference type="Proteomes" id="UP001154078"/>
    </source>
</evidence>
<dbReference type="SUPFAM" id="SSF53822">
    <property type="entry name" value="Periplasmic binding protein-like I"/>
    <property type="match status" value="1"/>
</dbReference>
<dbReference type="Pfam" id="PF01094">
    <property type="entry name" value="ANF_receptor"/>
    <property type="match status" value="1"/>
</dbReference>
<evidence type="ECO:0000256" key="7">
    <source>
        <dbReference type="ARBA" id="ARBA00023040"/>
    </source>
</evidence>
<dbReference type="Proteomes" id="UP001154078">
    <property type="component" value="Chromosome 3"/>
</dbReference>
<keyword evidence="10" id="KW-0675">Receptor</keyword>
<evidence type="ECO:0000256" key="1">
    <source>
        <dbReference type="ARBA" id="ARBA00004651"/>
    </source>
</evidence>
<dbReference type="EMBL" id="OV121134">
    <property type="protein sequence ID" value="CAH0552985.1"/>
    <property type="molecule type" value="Genomic_DNA"/>
</dbReference>
<feature type="signal peptide" evidence="14">
    <location>
        <begin position="1"/>
        <end position="27"/>
    </location>
</feature>
<dbReference type="PRINTS" id="PR00248">
    <property type="entry name" value="GPCRMGR"/>
</dbReference>
<dbReference type="GO" id="GO:0004930">
    <property type="term" value="F:G protein-coupled receptor activity"/>
    <property type="evidence" value="ECO:0007669"/>
    <property type="project" value="UniProtKB-KW"/>
</dbReference>
<dbReference type="PRINTS" id="PR00593">
    <property type="entry name" value="MTABOTROPICR"/>
</dbReference>
<evidence type="ECO:0000256" key="13">
    <source>
        <dbReference type="SAM" id="Phobius"/>
    </source>
</evidence>
<keyword evidence="6 13" id="KW-1133">Transmembrane helix</keyword>
<dbReference type="InterPro" id="IPR000337">
    <property type="entry name" value="GPCR_3"/>
</dbReference>
<dbReference type="InterPro" id="IPR028082">
    <property type="entry name" value="Peripla_BP_I"/>
</dbReference>
<keyword evidence="9" id="KW-1015">Disulfide bond</keyword>
<evidence type="ECO:0000256" key="8">
    <source>
        <dbReference type="ARBA" id="ARBA00023136"/>
    </source>
</evidence>
<evidence type="ECO:0000313" key="16">
    <source>
        <dbReference type="EMBL" id="CAH0552985.1"/>
    </source>
</evidence>
<keyword evidence="4 13" id="KW-0812">Transmembrane</keyword>
<keyword evidence="17" id="KW-1185">Reference proteome</keyword>
<comment type="similarity">
    <text evidence="2">Belongs to the G-protein coupled receptor 3 family.</text>
</comment>
<dbReference type="FunFam" id="3.40.50.2300:FF:000145">
    <property type="entry name" value="Glutamate receptor, metabotropic"/>
    <property type="match status" value="1"/>
</dbReference>
<dbReference type="Gene3D" id="2.10.50.30">
    <property type="entry name" value="GPCR, family 3, nine cysteines domain"/>
    <property type="match status" value="1"/>
</dbReference>
<dbReference type="Gene3D" id="3.40.50.2300">
    <property type="match status" value="2"/>
</dbReference>
<dbReference type="InterPro" id="IPR050726">
    <property type="entry name" value="mGluR"/>
</dbReference>
<organism evidence="16 17">
    <name type="scientific">Brassicogethes aeneus</name>
    <name type="common">Rape pollen beetle</name>
    <name type="synonym">Meligethes aeneus</name>
    <dbReference type="NCBI Taxonomy" id="1431903"/>
    <lineage>
        <taxon>Eukaryota</taxon>
        <taxon>Metazoa</taxon>
        <taxon>Ecdysozoa</taxon>
        <taxon>Arthropoda</taxon>
        <taxon>Hexapoda</taxon>
        <taxon>Insecta</taxon>
        <taxon>Pterygota</taxon>
        <taxon>Neoptera</taxon>
        <taxon>Endopterygota</taxon>
        <taxon>Coleoptera</taxon>
        <taxon>Polyphaga</taxon>
        <taxon>Cucujiformia</taxon>
        <taxon>Nitidulidae</taxon>
        <taxon>Meligethinae</taxon>
        <taxon>Brassicogethes</taxon>
    </lineage>
</organism>
<accession>A0A9P0B1A6</accession>
<keyword evidence="12" id="KW-0807">Transducer</keyword>
<feature type="transmembrane region" description="Helical" evidence="13">
    <location>
        <begin position="676"/>
        <end position="692"/>
    </location>
</feature>
<feature type="transmembrane region" description="Helical" evidence="13">
    <location>
        <begin position="797"/>
        <end position="819"/>
    </location>
</feature>
<dbReference type="PANTHER" id="PTHR24060">
    <property type="entry name" value="METABOTROPIC GLUTAMATE RECEPTOR"/>
    <property type="match status" value="1"/>
</dbReference>
<evidence type="ECO:0000256" key="4">
    <source>
        <dbReference type="ARBA" id="ARBA00022692"/>
    </source>
</evidence>
<evidence type="ECO:0000259" key="15">
    <source>
        <dbReference type="PROSITE" id="PS50259"/>
    </source>
</evidence>
<evidence type="ECO:0000256" key="5">
    <source>
        <dbReference type="ARBA" id="ARBA00022729"/>
    </source>
</evidence>
<feature type="transmembrane region" description="Helical" evidence="13">
    <location>
        <begin position="607"/>
        <end position="632"/>
    </location>
</feature>
<evidence type="ECO:0000256" key="3">
    <source>
        <dbReference type="ARBA" id="ARBA00022475"/>
    </source>
</evidence>
<dbReference type="FunFam" id="2.10.50.30:FF:000004">
    <property type="entry name" value="Taste receptor type 1 member 3-like protein"/>
    <property type="match status" value="1"/>
</dbReference>
<dbReference type="InterPro" id="IPR038550">
    <property type="entry name" value="GPCR_3_9-Cys_sf"/>
</dbReference>
<dbReference type="InterPro" id="IPR011500">
    <property type="entry name" value="GPCR_3_9-Cys_dom"/>
</dbReference>
<dbReference type="PROSITE" id="PS50259">
    <property type="entry name" value="G_PROTEIN_RECEP_F3_4"/>
    <property type="match status" value="1"/>
</dbReference>
<evidence type="ECO:0000256" key="14">
    <source>
        <dbReference type="SAM" id="SignalP"/>
    </source>
</evidence>
<keyword evidence="5 14" id="KW-0732">Signal</keyword>